<protein>
    <submittedName>
        <fullName evidence="1">Uncharacterized protein</fullName>
    </submittedName>
</protein>
<sequence length="38" mass="4921">MRNTLKYYENKVAFEPKYGRTYEKYRFEKVFLIRYLFD</sequence>
<organism evidence="1 2">
    <name type="scientific">Bacteroides xylanisolvens</name>
    <dbReference type="NCBI Taxonomy" id="371601"/>
    <lineage>
        <taxon>Bacteria</taxon>
        <taxon>Pseudomonadati</taxon>
        <taxon>Bacteroidota</taxon>
        <taxon>Bacteroidia</taxon>
        <taxon>Bacteroidales</taxon>
        <taxon>Bacteroidaceae</taxon>
        <taxon>Bacteroides</taxon>
    </lineage>
</organism>
<name>A0A174GZ71_9BACE</name>
<gene>
    <name evidence="1" type="ORF">SAMN04487924_1232</name>
</gene>
<dbReference type="EMBL" id="FNRP01000023">
    <property type="protein sequence ID" value="SEB01040.1"/>
    <property type="molecule type" value="Genomic_DNA"/>
</dbReference>
<evidence type="ECO:0000313" key="2">
    <source>
        <dbReference type="Proteomes" id="UP000183040"/>
    </source>
</evidence>
<accession>A0A174GZ71</accession>
<reference evidence="1 2" key="1">
    <citation type="submission" date="2016-10" db="EMBL/GenBank/DDBJ databases">
        <authorList>
            <person name="de Groot N.N."/>
        </authorList>
    </citation>
    <scope>NUCLEOTIDE SEQUENCE [LARGE SCALE GENOMIC DNA]</scope>
    <source>
        <strain evidence="1 2">NLAE-zl-G339</strain>
    </source>
</reference>
<dbReference type="AlphaFoldDB" id="A0A174GZ71"/>
<proteinExistence type="predicted"/>
<dbReference type="Proteomes" id="UP000183040">
    <property type="component" value="Unassembled WGS sequence"/>
</dbReference>
<evidence type="ECO:0000313" key="1">
    <source>
        <dbReference type="EMBL" id="SEB01040.1"/>
    </source>
</evidence>